<evidence type="ECO:0000259" key="3">
    <source>
        <dbReference type="Pfam" id="PF01648"/>
    </source>
</evidence>
<evidence type="ECO:0000256" key="1">
    <source>
        <dbReference type="ARBA" id="ARBA00010990"/>
    </source>
</evidence>
<comment type="similarity">
    <text evidence="1">Belongs to the P-Pant transferase superfamily. Gsp/Sfp/HetI/AcpT family.</text>
</comment>
<dbReference type="GO" id="GO:0008897">
    <property type="term" value="F:holo-[acyl-carrier-protein] synthase activity"/>
    <property type="evidence" value="ECO:0007669"/>
    <property type="project" value="InterPro"/>
</dbReference>
<organism evidence="4 5">
    <name type="scientific">Aurantimonas aggregata</name>
    <dbReference type="NCBI Taxonomy" id="2047720"/>
    <lineage>
        <taxon>Bacteria</taxon>
        <taxon>Pseudomonadati</taxon>
        <taxon>Pseudomonadota</taxon>
        <taxon>Alphaproteobacteria</taxon>
        <taxon>Hyphomicrobiales</taxon>
        <taxon>Aurantimonadaceae</taxon>
        <taxon>Aurantimonas</taxon>
    </lineage>
</organism>
<comment type="caution">
    <text evidence="4">The sequence shown here is derived from an EMBL/GenBank/DDBJ whole genome shotgun (WGS) entry which is preliminary data.</text>
</comment>
<keyword evidence="5" id="KW-1185">Reference proteome</keyword>
<dbReference type="RefSeq" id="WP_163045710.1">
    <property type="nucleotide sequence ID" value="NZ_JAAAMJ010000021.1"/>
</dbReference>
<accession>A0A6L9MLX8</accession>
<feature type="domain" description="4'-phosphopantetheinyl transferase" evidence="3">
    <location>
        <begin position="116"/>
        <end position="220"/>
    </location>
</feature>
<dbReference type="InterPro" id="IPR008278">
    <property type="entry name" value="4-PPantetheinyl_Trfase_dom"/>
</dbReference>
<dbReference type="GO" id="GO:0005829">
    <property type="term" value="C:cytosol"/>
    <property type="evidence" value="ECO:0007669"/>
    <property type="project" value="TreeGrafter"/>
</dbReference>
<dbReference type="SUPFAM" id="SSF56214">
    <property type="entry name" value="4'-phosphopantetheinyl transferase"/>
    <property type="match status" value="2"/>
</dbReference>
<dbReference type="AlphaFoldDB" id="A0A6L9MLX8"/>
<dbReference type="PANTHER" id="PTHR12215:SF10">
    <property type="entry name" value="L-AMINOADIPATE-SEMIALDEHYDE DEHYDROGENASE-PHOSPHOPANTETHEINYL TRANSFERASE"/>
    <property type="match status" value="1"/>
</dbReference>
<dbReference type="InterPro" id="IPR037143">
    <property type="entry name" value="4-PPantetheinyl_Trfase_dom_sf"/>
</dbReference>
<dbReference type="Gene3D" id="3.90.470.20">
    <property type="entry name" value="4'-phosphopantetheinyl transferase domain"/>
    <property type="match status" value="2"/>
</dbReference>
<reference evidence="4 5" key="1">
    <citation type="submission" date="2020-01" db="EMBL/GenBank/DDBJ databases">
        <title>Genomes of bacteria type strains.</title>
        <authorList>
            <person name="Chen J."/>
            <person name="Zhu S."/>
            <person name="Chen J."/>
        </authorList>
    </citation>
    <scope>NUCLEOTIDE SEQUENCE [LARGE SCALE GENOMIC DNA]</scope>
    <source>
        <strain evidence="4 5">KCTC 52919</strain>
    </source>
</reference>
<evidence type="ECO:0000313" key="5">
    <source>
        <dbReference type="Proteomes" id="UP000476332"/>
    </source>
</evidence>
<dbReference type="Pfam" id="PF01648">
    <property type="entry name" value="ACPS"/>
    <property type="match status" value="1"/>
</dbReference>
<dbReference type="InterPro" id="IPR050559">
    <property type="entry name" value="P-Pant_transferase_sf"/>
</dbReference>
<name>A0A6L9MLX8_9HYPH</name>
<protein>
    <submittedName>
        <fullName evidence="4">4'-phosphopantetheinyl transferase superfamily protein</fullName>
    </submittedName>
</protein>
<proteinExistence type="inferred from homology"/>
<gene>
    <name evidence="4" type="ORF">GTW51_19415</name>
</gene>
<evidence type="ECO:0000256" key="2">
    <source>
        <dbReference type="ARBA" id="ARBA00022679"/>
    </source>
</evidence>
<dbReference type="GO" id="GO:0000287">
    <property type="term" value="F:magnesium ion binding"/>
    <property type="evidence" value="ECO:0007669"/>
    <property type="project" value="InterPro"/>
</dbReference>
<dbReference type="GO" id="GO:0019878">
    <property type="term" value="P:lysine biosynthetic process via aminoadipic acid"/>
    <property type="evidence" value="ECO:0007669"/>
    <property type="project" value="TreeGrafter"/>
</dbReference>
<evidence type="ECO:0000313" key="4">
    <source>
        <dbReference type="EMBL" id="NDV88859.1"/>
    </source>
</evidence>
<sequence length="262" mass="28325">MTSLPGPPAGQVDVWLGFLADVPTSLEAAYERLLDPGERLRHQRYKVEGARREFLVGKALVRTVLSRYAPTAPTDWRFEANEYGRPAIVGAAPGLVFNLSHTRGLAALAVSRDCDLGIDVESADRPSATHDLAGRYFSATEADFVRAGGPLLAERFFAVWTLKEAYIKARGMGLALPLDGFSYDLAGTEPTIEFHDSCPDDPARWRFWRGGVSDTHRLALAISPGASGANVQFRRIVPLTGFDEALTPAAVSLDAPADGRTA</sequence>
<dbReference type="EMBL" id="JAAAMJ010000021">
    <property type="protein sequence ID" value="NDV88859.1"/>
    <property type="molecule type" value="Genomic_DNA"/>
</dbReference>
<dbReference type="PANTHER" id="PTHR12215">
    <property type="entry name" value="PHOSPHOPANTETHEINE TRANSFERASE"/>
    <property type="match status" value="1"/>
</dbReference>
<keyword evidence="2 4" id="KW-0808">Transferase</keyword>
<dbReference type="Proteomes" id="UP000476332">
    <property type="component" value="Unassembled WGS sequence"/>
</dbReference>